<keyword evidence="4" id="KW-1185">Reference proteome</keyword>
<feature type="signal peptide" evidence="2">
    <location>
        <begin position="1"/>
        <end position="29"/>
    </location>
</feature>
<sequence>MFQRSNHMKKMMTYVVGLTFAALSATAMACPKGTTLQGGTGPNHKGGKCVAVTAKKVQAKKTEVKSTEAKKVEAKKTQATKQAEQKTEAVVKKVS</sequence>
<accession>A0A1E7R1C4</accession>
<comment type="caution">
    <text evidence="3">The sequence shown here is derived from an EMBL/GenBank/DDBJ whole genome shotgun (WGS) entry which is preliminary data.</text>
</comment>
<dbReference type="AlphaFoldDB" id="A0A1E7R1C4"/>
<gene>
    <name evidence="3" type="ORF">BJI46_05005</name>
</gene>
<name>A0A1E7R1C4_9GAMM</name>
<proteinExistence type="predicted"/>
<reference evidence="3 4" key="1">
    <citation type="submission" date="2016-09" db="EMBL/GenBank/DDBJ databases">
        <authorList>
            <person name="Capua I."/>
            <person name="De Benedictis P."/>
            <person name="Joannis T."/>
            <person name="Lombin L.H."/>
            <person name="Cattoli G."/>
        </authorList>
    </citation>
    <scope>NUCLEOTIDE SEQUENCE [LARGE SCALE GENOMIC DNA]</scope>
    <source>
        <strain evidence="3 4">ANC 4671</strain>
    </source>
</reference>
<evidence type="ECO:0000256" key="1">
    <source>
        <dbReference type="SAM" id="MobiDB-lite"/>
    </source>
</evidence>
<evidence type="ECO:0008006" key="5">
    <source>
        <dbReference type="Google" id="ProtNLM"/>
    </source>
</evidence>
<dbReference type="Proteomes" id="UP000185895">
    <property type="component" value="Unassembled WGS sequence"/>
</dbReference>
<protein>
    <recommendedName>
        <fullName evidence="5">Lipoprotein</fullName>
    </recommendedName>
</protein>
<organism evidence="3 4">
    <name type="scientific">Acinetobacter qingfengensis</name>
    <dbReference type="NCBI Taxonomy" id="1262585"/>
    <lineage>
        <taxon>Bacteria</taxon>
        <taxon>Pseudomonadati</taxon>
        <taxon>Pseudomonadota</taxon>
        <taxon>Gammaproteobacteria</taxon>
        <taxon>Moraxellales</taxon>
        <taxon>Moraxellaceae</taxon>
        <taxon>Acinetobacter</taxon>
    </lineage>
</organism>
<evidence type="ECO:0000313" key="3">
    <source>
        <dbReference type="EMBL" id="OEY93101.1"/>
    </source>
</evidence>
<feature type="region of interest" description="Disordered" evidence="1">
    <location>
        <begin position="74"/>
        <end position="95"/>
    </location>
</feature>
<dbReference type="EMBL" id="MKKK01000056">
    <property type="protein sequence ID" value="OEY93101.1"/>
    <property type="molecule type" value="Genomic_DNA"/>
</dbReference>
<dbReference type="STRING" id="1262585.BJI46_05005"/>
<dbReference type="PROSITE" id="PS51257">
    <property type="entry name" value="PROKAR_LIPOPROTEIN"/>
    <property type="match status" value="1"/>
</dbReference>
<evidence type="ECO:0000256" key="2">
    <source>
        <dbReference type="SAM" id="SignalP"/>
    </source>
</evidence>
<evidence type="ECO:0000313" key="4">
    <source>
        <dbReference type="Proteomes" id="UP000185895"/>
    </source>
</evidence>
<feature type="compositionally biased region" description="Basic and acidic residues" evidence="1">
    <location>
        <begin position="83"/>
        <end position="95"/>
    </location>
</feature>
<feature type="chain" id="PRO_5009201087" description="Lipoprotein" evidence="2">
    <location>
        <begin position="30"/>
        <end position="95"/>
    </location>
</feature>
<keyword evidence="2" id="KW-0732">Signal</keyword>